<reference evidence="2" key="1">
    <citation type="submission" date="2019-08" db="EMBL/GenBank/DDBJ databases">
        <title>Limnoglobus roseus gen. nov., sp. nov., a novel freshwater planctomycete with a giant genome from the family Gemmataceae.</title>
        <authorList>
            <person name="Kulichevskaya I.S."/>
            <person name="Naumoff D.G."/>
            <person name="Miroshnikov K."/>
            <person name="Ivanova A."/>
            <person name="Philippov D.A."/>
            <person name="Hakobyan A."/>
            <person name="Rijpstra I.C."/>
            <person name="Sinninghe Damste J.S."/>
            <person name="Liesack W."/>
            <person name="Dedysh S.N."/>
        </authorList>
    </citation>
    <scope>NUCLEOTIDE SEQUENCE [LARGE SCALE GENOMIC DNA]</scope>
    <source>
        <strain evidence="2">PX52</strain>
    </source>
</reference>
<dbReference type="EMBL" id="CP042425">
    <property type="protein sequence ID" value="QEL14495.1"/>
    <property type="molecule type" value="Genomic_DNA"/>
</dbReference>
<protein>
    <submittedName>
        <fullName evidence="1">Uncharacterized protein</fullName>
    </submittedName>
</protein>
<proteinExistence type="predicted"/>
<dbReference type="Proteomes" id="UP000324974">
    <property type="component" value="Chromosome"/>
</dbReference>
<gene>
    <name evidence="1" type="ORF">PX52LOC_01384</name>
</gene>
<dbReference type="AlphaFoldDB" id="A0A5C1A7N7"/>
<evidence type="ECO:0000313" key="1">
    <source>
        <dbReference type="EMBL" id="QEL14495.1"/>
    </source>
</evidence>
<name>A0A5C1A7N7_9BACT</name>
<organism evidence="1 2">
    <name type="scientific">Limnoglobus roseus</name>
    <dbReference type="NCBI Taxonomy" id="2598579"/>
    <lineage>
        <taxon>Bacteria</taxon>
        <taxon>Pseudomonadati</taxon>
        <taxon>Planctomycetota</taxon>
        <taxon>Planctomycetia</taxon>
        <taxon>Gemmatales</taxon>
        <taxon>Gemmataceae</taxon>
        <taxon>Limnoglobus</taxon>
    </lineage>
</organism>
<sequence length="64" mass="7303">MRNNSEPRARAVGSQVCKPRIRSAQQRAPEGRQMWTLLPFRGSFLTNFYQGLVPLGYRLTPHCG</sequence>
<evidence type="ECO:0000313" key="2">
    <source>
        <dbReference type="Proteomes" id="UP000324974"/>
    </source>
</evidence>
<dbReference type="KEGG" id="lrs:PX52LOC_01384"/>
<accession>A0A5C1A7N7</accession>
<keyword evidence="2" id="KW-1185">Reference proteome</keyword>